<proteinExistence type="predicted"/>
<protein>
    <submittedName>
        <fullName evidence="1">Uncharacterized protein</fullName>
    </submittedName>
</protein>
<name>A0A0E9UXX8_ANGAN</name>
<evidence type="ECO:0000313" key="1">
    <source>
        <dbReference type="EMBL" id="JAH70050.1"/>
    </source>
</evidence>
<organism evidence="1">
    <name type="scientific">Anguilla anguilla</name>
    <name type="common">European freshwater eel</name>
    <name type="synonym">Muraena anguilla</name>
    <dbReference type="NCBI Taxonomy" id="7936"/>
    <lineage>
        <taxon>Eukaryota</taxon>
        <taxon>Metazoa</taxon>
        <taxon>Chordata</taxon>
        <taxon>Craniata</taxon>
        <taxon>Vertebrata</taxon>
        <taxon>Euteleostomi</taxon>
        <taxon>Actinopterygii</taxon>
        <taxon>Neopterygii</taxon>
        <taxon>Teleostei</taxon>
        <taxon>Anguilliformes</taxon>
        <taxon>Anguillidae</taxon>
        <taxon>Anguilla</taxon>
    </lineage>
</organism>
<sequence>MATAEVHRGDEKQRRIGMFCLRPVNNITFTYPARYAHCAQG</sequence>
<dbReference type="EMBL" id="GBXM01038527">
    <property type="protein sequence ID" value="JAH70050.1"/>
    <property type="molecule type" value="Transcribed_RNA"/>
</dbReference>
<reference evidence="1" key="2">
    <citation type="journal article" date="2015" name="Fish Shellfish Immunol.">
        <title>Early steps in the European eel (Anguilla anguilla)-Vibrio vulnificus interaction in the gills: Role of the RtxA13 toxin.</title>
        <authorList>
            <person name="Callol A."/>
            <person name="Pajuelo D."/>
            <person name="Ebbesson L."/>
            <person name="Teles M."/>
            <person name="MacKenzie S."/>
            <person name="Amaro C."/>
        </authorList>
    </citation>
    <scope>NUCLEOTIDE SEQUENCE</scope>
</reference>
<dbReference type="AlphaFoldDB" id="A0A0E9UXX8"/>
<accession>A0A0E9UXX8</accession>
<reference evidence="1" key="1">
    <citation type="submission" date="2014-11" db="EMBL/GenBank/DDBJ databases">
        <authorList>
            <person name="Amaro Gonzalez C."/>
        </authorList>
    </citation>
    <scope>NUCLEOTIDE SEQUENCE</scope>
</reference>